<dbReference type="RefSeq" id="WP_124343548.1">
    <property type="nucleotide sequence ID" value="NZ_BHYL01000225.1"/>
</dbReference>
<dbReference type="OrthoDB" id="8479279at2"/>
<organism evidence="5 6">
    <name type="scientific">Cellulomonas algicola</name>
    <dbReference type="NCBI Taxonomy" id="2071633"/>
    <lineage>
        <taxon>Bacteria</taxon>
        <taxon>Bacillati</taxon>
        <taxon>Actinomycetota</taxon>
        <taxon>Actinomycetes</taxon>
        <taxon>Micrococcales</taxon>
        <taxon>Cellulomonadaceae</taxon>
        <taxon>Cellulomonas</taxon>
    </lineage>
</organism>
<dbReference type="Gene3D" id="2.80.10.50">
    <property type="match status" value="1"/>
</dbReference>
<sequence length="428" mass="46983">MPDPHPPVPSPSPLPPPVPTDDDTRAQHRVDFNPAVHGFAFPNAFVDELITLPNGTTITTAGRCGGMSYAALDYFVSGRPVPRWSADLYAPDRVPPDENWLAKYVHDRQLQSFLTGSATKFLTWTLHSDDETWVFKGVSRWTKEEEVPRVVASVDAGRPVVLGLVVARSLAKVGDNHQVVAYGYDVDRATGRVALQVYDPNSPGREVVFTSEPGQKDWSASNGRRWRGFFVQDYTPKPPRVLTRTAPSRDRQVSTGDVVKLSHVWTGRSLHSHGLAWTHAGTSGQQQVTAFDGSDDNDLWRLAAPHGNAAAVGDGHALRHGDVLRLRHVETGRNLHSHRGFPSPLTGQQEVTAFGRDGVGDGGDDWRVEVDGGGRWRAGSRVRLVHVATGVALHSHRRSDPQLTAGQQEVTGFTGRDGNDWWTVLEVR</sequence>
<evidence type="ECO:0000256" key="3">
    <source>
        <dbReference type="SAM" id="MobiDB-lite"/>
    </source>
</evidence>
<feature type="domain" description="MIR" evidence="4">
    <location>
        <begin position="250"/>
        <end position="305"/>
    </location>
</feature>
<gene>
    <name evidence="5" type="ORF">CTKZ_25970</name>
</gene>
<dbReference type="InterPro" id="IPR036300">
    <property type="entry name" value="MIR_dom_sf"/>
</dbReference>
<dbReference type="Pfam" id="PF02815">
    <property type="entry name" value="MIR"/>
    <property type="match status" value="1"/>
</dbReference>
<dbReference type="InterPro" id="IPR016093">
    <property type="entry name" value="MIR_motif"/>
</dbReference>
<keyword evidence="1" id="KW-0732">Signal</keyword>
<name>A0A401V2A6_9CELL</name>
<feature type="domain" description="MIR" evidence="4">
    <location>
        <begin position="373"/>
        <end position="427"/>
    </location>
</feature>
<reference evidence="5 6" key="1">
    <citation type="submission" date="2018-11" db="EMBL/GenBank/DDBJ databases">
        <title>Draft genome sequence of Cellulomonas takizawaensis strain TKZ-21.</title>
        <authorList>
            <person name="Yamamura H."/>
            <person name="Hayashi T."/>
            <person name="Hamada M."/>
            <person name="Serisawa Y."/>
            <person name="Matsuyama K."/>
            <person name="Nakagawa Y."/>
            <person name="Otoguro M."/>
            <person name="Yanagida F."/>
            <person name="Hayakawa M."/>
        </authorList>
    </citation>
    <scope>NUCLEOTIDE SEQUENCE [LARGE SCALE GENOMIC DNA]</scope>
    <source>
        <strain evidence="5 6">TKZ-21</strain>
    </source>
</reference>
<evidence type="ECO:0000259" key="4">
    <source>
        <dbReference type="PROSITE" id="PS50919"/>
    </source>
</evidence>
<evidence type="ECO:0000256" key="1">
    <source>
        <dbReference type="ARBA" id="ARBA00022729"/>
    </source>
</evidence>
<proteinExistence type="predicted"/>
<feature type="region of interest" description="Disordered" evidence="3">
    <location>
        <begin position="1"/>
        <end position="25"/>
    </location>
</feature>
<protein>
    <recommendedName>
        <fullName evidence="4">MIR domain-containing protein</fullName>
    </recommendedName>
</protein>
<dbReference type="EMBL" id="BHYL01000225">
    <property type="protein sequence ID" value="GCD21035.1"/>
    <property type="molecule type" value="Genomic_DNA"/>
</dbReference>
<dbReference type="PANTHER" id="PTHR46809:SF2">
    <property type="entry name" value="GH21273P"/>
    <property type="match status" value="1"/>
</dbReference>
<dbReference type="SUPFAM" id="SSF82109">
    <property type="entry name" value="MIR domain"/>
    <property type="match status" value="1"/>
</dbReference>
<feature type="domain" description="MIR" evidence="4">
    <location>
        <begin position="315"/>
        <end position="371"/>
    </location>
</feature>
<dbReference type="Proteomes" id="UP000288246">
    <property type="component" value="Unassembled WGS sequence"/>
</dbReference>
<dbReference type="AlphaFoldDB" id="A0A401V2A6"/>
<feature type="compositionally biased region" description="Pro residues" evidence="3">
    <location>
        <begin position="1"/>
        <end position="19"/>
    </location>
</feature>
<dbReference type="PANTHER" id="PTHR46809">
    <property type="entry name" value="STROMAL CELL-DERIVED FACTOR 2-LIKE PROTEIN"/>
    <property type="match status" value="1"/>
</dbReference>
<keyword evidence="2" id="KW-0677">Repeat</keyword>
<dbReference type="SMART" id="SM00472">
    <property type="entry name" value="MIR"/>
    <property type="match status" value="3"/>
</dbReference>
<dbReference type="PROSITE" id="PS50919">
    <property type="entry name" value="MIR"/>
    <property type="match status" value="3"/>
</dbReference>
<keyword evidence="6" id="KW-1185">Reference proteome</keyword>
<accession>A0A401V2A6</accession>
<comment type="caution">
    <text evidence="5">The sequence shown here is derived from an EMBL/GenBank/DDBJ whole genome shotgun (WGS) entry which is preliminary data.</text>
</comment>
<evidence type="ECO:0000256" key="2">
    <source>
        <dbReference type="ARBA" id="ARBA00022737"/>
    </source>
</evidence>
<evidence type="ECO:0000313" key="6">
    <source>
        <dbReference type="Proteomes" id="UP000288246"/>
    </source>
</evidence>
<evidence type="ECO:0000313" key="5">
    <source>
        <dbReference type="EMBL" id="GCD21035.1"/>
    </source>
</evidence>